<evidence type="ECO:0000256" key="2">
    <source>
        <dbReference type="RuleBase" id="RU102079"/>
    </source>
</evidence>
<accession>A0AAW0PM24</accession>
<dbReference type="InterPro" id="IPR044156">
    <property type="entry name" value="Galectin-like"/>
</dbReference>
<dbReference type="InterPro" id="IPR001079">
    <property type="entry name" value="Galectin_CRD"/>
</dbReference>
<proteinExistence type="predicted"/>
<dbReference type="GO" id="GO:0030246">
    <property type="term" value="F:carbohydrate binding"/>
    <property type="evidence" value="ECO:0007669"/>
    <property type="project" value="UniProtKB-UniRule"/>
</dbReference>
<dbReference type="GO" id="GO:0043236">
    <property type="term" value="F:laminin binding"/>
    <property type="evidence" value="ECO:0007669"/>
    <property type="project" value="TreeGrafter"/>
</dbReference>
<evidence type="ECO:0000313" key="5">
    <source>
        <dbReference type="EMBL" id="KAK7930667.1"/>
    </source>
</evidence>
<dbReference type="InterPro" id="IPR013320">
    <property type="entry name" value="ConA-like_dom_sf"/>
</dbReference>
<keyword evidence="6" id="KW-1185">Reference proteome</keyword>
<feature type="compositionally biased region" description="Basic and acidic residues" evidence="3">
    <location>
        <begin position="1"/>
        <end position="36"/>
    </location>
</feature>
<reference evidence="6" key="1">
    <citation type="submission" date="2024-04" db="EMBL/GenBank/DDBJ databases">
        <title>Salinicola lusitanus LLJ914,a marine bacterium isolated from the Okinawa Trough.</title>
        <authorList>
            <person name="Li J."/>
        </authorList>
    </citation>
    <scope>NUCLEOTIDE SEQUENCE [LARGE SCALE GENOMIC DNA]</scope>
</reference>
<dbReference type="SMART" id="SM00276">
    <property type="entry name" value="GLECT"/>
    <property type="match status" value="1"/>
</dbReference>
<dbReference type="PROSITE" id="PS51304">
    <property type="entry name" value="GALECTIN"/>
    <property type="match status" value="1"/>
</dbReference>
<dbReference type="SMART" id="SM00908">
    <property type="entry name" value="Gal-bind_lectin"/>
    <property type="match status" value="1"/>
</dbReference>
<evidence type="ECO:0000256" key="3">
    <source>
        <dbReference type="SAM" id="MobiDB-lite"/>
    </source>
</evidence>
<protein>
    <recommendedName>
        <fullName evidence="2">Galectin</fullName>
    </recommendedName>
</protein>
<dbReference type="Pfam" id="PF00337">
    <property type="entry name" value="Gal-bind_lectin"/>
    <property type="match status" value="1"/>
</dbReference>
<dbReference type="FunFam" id="2.60.120.200:FF:000021">
    <property type="entry name" value="Galectin"/>
    <property type="match status" value="1"/>
</dbReference>
<comment type="caution">
    <text evidence="5">The sequence shown here is derived from an EMBL/GenBank/DDBJ whole genome shotgun (WGS) entry which is preliminary data.</text>
</comment>
<dbReference type="EMBL" id="JBBPFD010000004">
    <property type="protein sequence ID" value="KAK7930667.1"/>
    <property type="molecule type" value="Genomic_DNA"/>
</dbReference>
<feature type="compositionally biased region" description="Basic and acidic residues" evidence="3">
    <location>
        <begin position="43"/>
        <end position="98"/>
    </location>
</feature>
<dbReference type="PANTHER" id="PTHR11346">
    <property type="entry name" value="GALECTIN"/>
    <property type="match status" value="1"/>
</dbReference>
<feature type="domain" description="Galectin" evidence="4">
    <location>
        <begin position="125"/>
        <end position="252"/>
    </location>
</feature>
<dbReference type="PANTHER" id="PTHR11346:SF97">
    <property type="entry name" value="GALECTIN-1"/>
    <property type="match status" value="1"/>
</dbReference>
<evidence type="ECO:0000313" key="6">
    <source>
        <dbReference type="Proteomes" id="UP001460270"/>
    </source>
</evidence>
<dbReference type="SUPFAM" id="SSF49899">
    <property type="entry name" value="Concanavalin A-like lectins/glucanases"/>
    <property type="match status" value="1"/>
</dbReference>
<sequence length="252" mass="30063">MRRDREEMRGEKRQQGERRRDEERQRGERRGDEERQHGKRRGERRDSEERGEEMRRDSEERGESRGDEERQRGERRRKGDEEERGGEKEMKRREETLHRKTKILIQSPESSLGLCRTTEDTPDANMKVKDMTFKEGQEFKIRVRPKDDACSFAINIGHNEDNIALHFNPRFDENIVVCNSMSGDCWGDEHRDMNFPFCRGEECKFYINFNMEAFYIKLPDGSMIHFPNRLGDLKYKHFDVTGDARIVGIKIK</sequence>
<dbReference type="GO" id="GO:0016936">
    <property type="term" value="F:galactoside binding"/>
    <property type="evidence" value="ECO:0007669"/>
    <property type="project" value="TreeGrafter"/>
</dbReference>
<keyword evidence="1 2" id="KW-0430">Lectin</keyword>
<evidence type="ECO:0000259" key="4">
    <source>
        <dbReference type="PROSITE" id="PS51304"/>
    </source>
</evidence>
<dbReference type="CDD" id="cd00070">
    <property type="entry name" value="GLECT"/>
    <property type="match status" value="1"/>
</dbReference>
<evidence type="ECO:0000256" key="1">
    <source>
        <dbReference type="ARBA" id="ARBA00022734"/>
    </source>
</evidence>
<gene>
    <name evidence="5" type="ORF">WMY93_007062</name>
</gene>
<name>A0AAW0PM24_9GOBI</name>
<dbReference type="Proteomes" id="UP001460270">
    <property type="component" value="Unassembled WGS sequence"/>
</dbReference>
<dbReference type="AlphaFoldDB" id="A0AAW0PM24"/>
<dbReference type="GO" id="GO:0005615">
    <property type="term" value="C:extracellular space"/>
    <property type="evidence" value="ECO:0007669"/>
    <property type="project" value="TreeGrafter"/>
</dbReference>
<feature type="region of interest" description="Disordered" evidence="3">
    <location>
        <begin position="1"/>
        <end position="107"/>
    </location>
</feature>
<organism evidence="5 6">
    <name type="scientific">Mugilogobius chulae</name>
    <name type="common">yellowstripe goby</name>
    <dbReference type="NCBI Taxonomy" id="88201"/>
    <lineage>
        <taxon>Eukaryota</taxon>
        <taxon>Metazoa</taxon>
        <taxon>Chordata</taxon>
        <taxon>Craniata</taxon>
        <taxon>Vertebrata</taxon>
        <taxon>Euteleostomi</taxon>
        <taxon>Actinopterygii</taxon>
        <taxon>Neopterygii</taxon>
        <taxon>Teleostei</taxon>
        <taxon>Neoteleostei</taxon>
        <taxon>Acanthomorphata</taxon>
        <taxon>Gobiaria</taxon>
        <taxon>Gobiiformes</taxon>
        <taxon>Gobioidei</taxon>
        <taxon>Gobiidae</taxon>
        <taxon>Gobionellinae</taxon>
        <taxon>Mugilogobius</taxon>
    </lineage>
</organism>
<dbReference type="Gene3D" id="2.60.120.200">
    <property type="match status" value="1"/>
</dbReference>